<sequence>MLISQRFLVLLIYSFMVHANRVDQCCRSNGVPENCVKTLCYPLNPPGDFAIYDIFQKKNNCSKHLPQIAECLSDGRDHSHCCRSEAKDMDETACFGLCEGSGYTTKNLKNYQTCLAINLASMFSCFQRGYEKSPSQPTNVRMEDVGTTSITIAWDEPEHNSDAVANYILFVQEKILDAPDNASFVKGLEPKEITMEVDRTQITVTDLEPGTSYNVHVTAVGASSEERSLSTDVLAIQTTGVAPKIHGYNDVVHSPEKAPSVVLACSIHMSSISKESTKFQWYHKAPGGSVKSLDNSSKYNVSYYVFSYERPREYVTTLEIKDLKDADFGLYQCSVSDKYGSAEAEVQLALSSDPTTANQQPPETPLECCKRRGVDNRCLPMCGAGHDSTDTKRYIPRPYMPSNCGSMIGKVLSCAMPGVNDGGCCLREHVPRACMYLCDSSITPINQMDPMCIQHMSSVEKCRVFGVQQRPTLPDANLETAGPDTVTLKWDTKPNALVYHIYWRSGNGEWQKKTSKGTTEKVVSAEEIVLVAANTFGLSQAVRFGQENGKWNRSG</sequence>
<evidence type="ECO:0000259" key="4">
    <source>
        <dbReference type="PROSITE" id="PS50853"/>
    </source>
</evidence>
<dbReference type="PROSITE" id="PS50853">
    <property type="entry name" value="FN3"/>
    <property type="match status" value="1"/>
</dbReference>
<name>A0A1I7SU06_BURXY</name>
<dbReference type="InterPro" id="IPR050991">
    <property type="entry name" value="ECM_Regulatory_Proteins"/>
</dbReference>
<dbReference type="eggNOG" id="ENOG502RYB4">
    <property type="taxonomic scope" value="Eukaryota"/>
</dbReference>
<dbReference type="SMR" id="A0A1I7SU06"/>
<dbReference type="SUPFAM" id="SSF49265">
    <property type="entry name" value="Fibronectin type III"/>
    <property type="match status" value="1"/>
</dbReference>
<evidence type="ECO:0000313" key="5">
    <source>
        <dbReference type="EMBL" id="CAD5221080.1"/>
    </source>
</evidence>
<proteinExistence type="predicted"/>
<dbReference type="InterPro" id="IPR036179">
    <property type="entry name" value="Ig-like_dom_sf"/>
</dbReference>
<dbReference type="OrthoDB" id="5843172at2759"/>
<evidence type="ECO:0000313" key="6">
    <source>
        <dbReference type="EMBL" id="CAG9107727.1"/>
    </source>
</evidence>
<evidence type="ECO:0000313" key="9">
    <source>
        <dbReference type="WBParaSite" id="BXY_1652600.1"/>
    </source>
</evidence>
<evidence type="ECO:0000256" key="1">
    <source>
        <dbReference type="ARBA" id="ARBA00022737"/>
    </source>
</evidence>
<dbReference type="InterPro" id="IPR007110">
    <property type="entry name" value="Ig-like_dom"/>
</dbReference>
<dbReference type="Proteomes" id="UP000582659">
    <property type="component" value="Unassembled WGS sequence"/>
</dbReference>
<dbReference type="CDD" id="cd00063">
    <property type="entry name" value="FN3"/>
    <property type="match status" value="1"/>
</dbReference>
<feature type="signal peptide" evidence="2">
    <location>
        <begin position="1"/>
        <end position="19"/>
    </location>
</feature>
<dbReference type="PANTHER" id="PTHR46708:SF2">
    <property type="entry name" value="FIBRONECTIN TYPE-III DOMAIN-CONTAINING PROTEIN"/>
    <property type="match status" value="1"/>
</dbReference>
<evidence type="ECO:0000256" key="2">
    <source>
        <dbReference type="SAM" id="SignalP"/>
    </source>
</evidence>
<dbReference type="SMART" id="SM00409">
    <property type="entry name" value="IG"/>
    <property type="match status" value="1"/>
</dbReference>
<evidence type="ECO:0000313" key="8">
    <source>
        <dbReference type="Proteomes" id="UP000659654"/>
    </source>
</evidence>
<organism evidence="7 9">
    <name type="scientific">Bursaphelenchus xylophilus</name>
    <name type="common">Pinewood nematode worm</name>
    <name type="synonym">Aphelenchoides xylophilus</name>
    <dbReference type="NCBI Taxonomy" id="6326"/>
    <lineage>
        <taxon>Eukaryota</taxon>
        <taxon>Metazoa</taxon>
        <taxon>Ecdysozoa</taxon>
        <taxon>Nematoda</taxon>
        <taxon>Chromadorea</taxon>
        <taxon>Rhabditida</taxon>
        <taxon>Tylenchina</taxon>
        <taxon>Tylenchomorpha</taxon>
        <taxon>Aphelenchoidea</taxon>
        <taxon>Aphelenchoididae</taxon>
        <taxon>Bursaphelenchus</taxon>
    </lineage>
</organism>
<feature type="chain" id="PRO_5036022281" evidence="2">
    <location>
        <begin position="20"/>
        <end position="555"/>
    </location>
</feature>
<dbReference type="InterPro" id="IPR003599">
    <property type="entry name" value="Ig_sub"/>
</dbReference>
<dbReference type="Pfam" id="PF01682">
    <property type="entry name" value="DB"/>
    <property type="match status" value="2"/>
</dbReference>
<evidence type="ECO:0000259" key="3">
    <source>
        <dbReference type="PROSITE" id="PS50835"/>
    </source>
</evidence>
<protein>
    <submittedName>
        <fullName evidence="5">(pine wood nematode) hypothetical protein</fullName>
    </submittedName>
</protein>
<keyword evidence="1" id="KW-0677">Repeat</keyword>
<dbReference type="SMART" id="SM00060">
    <property type="entry name" value="FN3"/>
    <property type="match status" value="2"/>
</dbReference>
<dbReference type="Proteomes" id="UP000659654">
    <property type="component" value="Unassembled WGS sequence"/>
</dbReference>
<reference evidence="9" key="1">
    <citation type="submission" date="2016-11" db="UniProtKB">
        <authorList>
            <consortium name="WormBaseParasite"/>
        </authorList>
    </citation>
    <scope>IDENTIFICATION</scope>
</reference>
<feature type="domain" description="Ig-like" evidence="3">
    <location>
        <begin position="243"/>
        <end position="351"/>
    </location>
</feature>
<dbReference type="InterPro" id="IPR002602">
    <property type="entry name" value="DB"/>
</dbReference>
<keyword evidence="8" id="KW-1185">Reference proteome</keyword>
<dbReference type="Proteomes" id="UP000095284">
    <property type="component" value="Unplaced"/>
</dbReference>
<dbReference type="Pfam" id="PF00041">
    <property type="entry name" value="fn3"/>
    <property type="match status" value="1"/>
</dbReference>
<reference evidence="6" key="2">
    <citation type="submission" date="2020-08" db="EMBL/GenBank/DDBJ databases">
        <authorList>
            <person name="Kikuchi T."/>
        </authorList>
    </citation>
    <scope>NUCLEOTIDE SEQUENCE</scope>
    <source>
        <strain evidence="5">Ka4C1</strain>
    </source>
</reference>
<accession>A0A1I7SU06</accession>
<dbReference type="InterPro" id="IPR013106">
    <property type="entry name" value="Ig_V-set"/>
</dbReference>
<dbReference type="InterPro" id="IPR003961">
    <property type="entry name" value="FN3_dom"/>
</dbReference>
<gene>
    <name evidence="5" type="ORF">BXYJ_LOCUS6499</name>
</gene>
<dbReference type="Gene3D" id="2.60.40.10">
    <property type="entry name" value="Immunoglobulins"/>
    <property type="match status" value="2"/>
</dbReference>
<dbReference type="InterPro" id="IPR036116">
    <property type="entry name" value="FN3_sf"/>
</dbReference>
<evidence type="ECO:0000313" key="7">
    <source>
        <dbReference type="Proteomes" id="UP000095284"/>
    </source>
</evidence>
<dbReference type="WBParaSite" id="BXY_1652600.1">
    <property type="protein sequence ID" value="BXY_1652600.1"/>
    <property type="gene ID" value="BXY_1652600"/>
</dbReference>
<feature type="domain" description="Fibronectin type-III" evidence="4">
    <location>
        <begin position="136"/>
        <end position="241"/>
    </location>
</feature>
<dbReference type="Pfam" id="PF07686">
    <property type="entry name" value="V-set"/>
    <property type="match status" value="1"/>
</dbReference>
<dbReference type="AlphaFoldDB" id="A0A1I7SU06"/>
<keyword evidence="2" id="KW-0732">Signal</keyword>
<dbReference type="SUPFAM" id="SSF48726">
    <property type="entry name" value="Immunoglobulin"/>
    <property type="match status" value="1"/>
</dbReference>
<dbReference type="EMBL" id="CAJFDI010000003">
    <property type="protein sequence ID" value="CAD5221080.1"/>
    <property type="molecule type" value="Genomic_DNA"/>
</dbReference>
<dbReference type="PROSITE" id="PS50835">
    <property type="entry name" value="IG_LIKE"/>
    <property type="match status" value="1"/>
</dbReference>
<dbReference type="PANTHER" id="PTHR46708">
    <property type="entry name" value="TENASCIN"/>
    <property type="match status" value="1"/>
</dbReference>
<dbReference type="InterPro" id="IPR013783">
    <property type="entry name" value="Ig-like_fold"/>
</dbReference>
<dbReference type="EMBL" id="CAJFCV020000003">
    <property type="protein sequence ID" value="CAG9107727.1"/>
    <property type="molecule type" value="Genomic_DNA"/>
</dbReference>